<name>A0AAD7Z679_DIPPU</name>
<reference evidence="1" key="1">
    <citation type="journal article" date="2023" name="IScience">
        <title>Live-bearing cockroach genome reveals convergent evolutionary mechanisms linked to viviparity in insects and beyond.</title>
        <authorList>
            <person name="Fouks B."/>
            <person name="Harrison M.C."/>
            <person name="Mikhailova A.A."/>
            <person name="Marchal E."/>
            <person name="English S."/>
            <person name="Carruthers M."/>
            <person name="Jennings E.C."/>
            <person name="Chiamaka E.L."/>
            <person name="Frigard R.A."/>
            <person name="Pippel M."/>
            <person name="Attardo G.M."/>
            <person name="Benoit J.B."/>
            <person name="Bornberg-Bauer E."/>
            <person name="Tobe S.S."/>
        </authorList>
    </citation>
    <scope>NUCLEOTIDE SEQUENCE</scope>
    <source>
        <strain evidence="1">Stay&amp;Tobe</strain>
    </source>
</reference>
<accession>A0AAD7Z679</accession>
<dbReference type="AlphaFoldDB" id="A0AAD7Z679"/>
<gene>
    <name evidence="1" type="ORF">L9F63_008200</name>
</gene>
<evidence type="ECO:0000313" key="2">
    <source>
        <dbReference type="Proteomes" id="UP001233999"/>
    </source>
</evidence>
<protein>
    <submittedName>
        <fullName evidence="1">Uncharacterized protein</fullName>
    </submittedName>
</protein>
<dbReference type="Proteomes" id="UP001233999">
    <property type="component" value="Unassembled WGS sequence"/>
</dbReference>
<comment type="caution">
    <text evidence="1">The sequence shown here is derived from an EMBL/GenBank/DDBJ whole genome shotgun (WGS) entry which is preliminary data.</text>
</comment>
<evidence type="ECO:0000313" key="1">
    <source>
        <dbReference type="EMBL" id="KAJ9574668.1"/>
    </source>
</evidence>
<dbReference type="EMBL" id="JASPKZ010010272">
    <property type="protein sequence ID" value="KAJ9574668.1"/>
    <property type="molecule type" value="Genomic_DNA"/>
</dbReference>
<keyword evidence="2" id="KW-1185">Reference proteome</keyword>
<feature type="non-terminal residue" evidence="1">
    <location>
        <position position="134"/>
    </location>
</feature>
<sequence>MSAPAGNEDDPGVSRGKQKLNTVTLSEKNISALHSSKSFNVFILSPSQLNDLGLVTKVKNGKPVIVHENKESSTAQNSNFTIEMSKVIPQSSDQIENKSGFAGISLKSSQALKVAVGKQFSKKLKLQNEVENSK</sequence>
<reference evidence="1" key="2">
    <citation type="submission" date="2023-05" db="EMBL/GenBank/DDBJ databases">
        <authorList>
            <person name="Fouks B."/>
        </authorList>
    </citation>
    <scope>NUCLEOTIDE SEQUENCE</scope>
    <source>
        <strain evidence="1">Stay&amp;Tobe</strain>
        <tissue evidence="1">Testes</tissue>
    </source>
</reference>
<organism evidence="1 2">
    <name type="scientific">Diploptera punctata</name>
    <name type="common">Pacific beetle cockroach</name>
    <dbReference type="NCBI Taxonomy" id="6984"/>
    <lineage>
        <taxon>Eukaryota</taxon>
        <taxon>Metazoa</taxon>
        <taxon>Ecdysozoa</taxon>
        <taxon>Arthropoda</taxon>
        <taxon>Hexapoda</taxon>
        <taxon>Insecta</taxon>
        <taxon>Pterygota</taxon>
        <taxon>Neoptera</taxon>
        <taxon>Polyneoptera</taxon>
        <taxon>Dictyoptera</taxon>
        <taxon>Blattodea</taxon>
        <taxon>Blaberoidea</taxon>
        <taxon>Blaberidae</taxon>
        <taxon>Diplopterinae</taxon>
        <taxon>Diploptera</taxon>
    </lineage>
</organism>
<proteinExistence type="predicted"/>